<dbReference type="EMBL" id="JACHIO010000008">
    <property type="protein sequence ID" value="MBB5063885.1"/>
    <property type="molecule type" value="Genomic_DNA"/>
</dbReference>
<dbReference type="AlphaFoldDB" id="A0A7W7ZPR7"/>
<reference evidence="2 3" key="1">
    <citation type="submission" date="2020-08" db="EMBL/GenBank/DDBJ databases">
        <title>Genomic Encyclopedia of Type Strains, Phase IV (KMG-V): Genome sequencing to study the core and pangenomes of soil and plant-associated prokaryotes.</title>
        <authorList>
            <person name="Whitman W."/>
        </authorList>
    </citation>
    <scope>NUCLEOTIDE SEQUENCE [LARGE SCALE GENOMIC DNA]</scope>
    <source>
        <strain evidence="2 3">X5P3</strain>
    </source>
</reference>
<proteinExistence type="predicted"/>
<dbReference type="GO" id="GO:0005737">
    <property type="term" value="C:cytoplasm"/>
    <property type="evidence" value="ECO:0007669"/>
    <property type="project" value="TreeGrafter"/>
</dbReference>
<dbReference type="Pfam" id="PF13302">
    <property type="entry name" value="Acetyltransf_3"/>
    <property type="match status" value="1"/>
</dbReference>
<gene>
    <name evidence="2" type="ORF">HDF15_002233</name>
</gene>
<dbReference type="RefSeq" id="WP_184255387.1">
    <property type="nucleotide sequence ID" value="NZ_JACHIO010000008.1"/>
</dbReference>
<comment type="caution">
    <text evidence="2">The sequence shown here is derived from an EMBL/GenBank/DDBJ whole genome shotgun (WGS) entry which is preliminary data.</text>
</comment>
<dbReference type="PANTHER" id="PTHR43441:SF3">
    <property type="entry name" value="ACETYLTRANSFERASE"/>
    <property type="match status" value="1"/>
</dbReference>
<dbReference type="PANTHER" id="PTHR43441">
    <property type="entry name" value="RIBOSOMAL-PROTEIN-SERINE ACETYLTRANSFERASE"/>
    <property type="match status" value="1"/>
</dbReference>
<dbReference type="InterPro" id="IPR051908">
    <property type="entry name" value="Ribosomal_N-acetyltransferase"/>
</dbReference>
<feature type="domain" description="N-acetyltransferase" evidence="1">
    <location>
        <begin position="21"/>
        <end position="193"/>
    </location>
</feature>
<accession>A0A7W7ZPR7</accession>
<evidence type="ECO:0000313" key="2">
    <source>
        <dbReference type="EMBL" id="MBB5063885.1"/>
    </source>
</evidence>
<sequence>MKAEDNPVLIDVPMPIRTPRLLIRPPQPGDGVATASAVSETWEDLHRWMAWAESLDNHSAEQMEIRTRQIMAKFVLREEFNLLGVEIASGQPVIRCGFHGVDWKARQCETGFWVRKSAQGCGFATESTNALLRYAFGALGMRRVGITHSSGNEASRRVVEKLGFAPEGIQRAANLLPGGRIADRHLYARFDTAGLPPLDVQWDT</sequence>
<dbReference type="Proteomes" id="UP000584867">
    <property type="component" value="Unassembled WGS sequence"/>
</dbReference>
<organism evidence="2 3">
    <name type="scientific">Granulicella mallensis</name>
    <dbReference type="NCBI Taxonomy" id="940614"/>
    <lineage>
        <taxon>Bacteria</taxon>
        <taxon>Pseudomonadati</taxon>
        <taxon>Acidobacteriota</taxon>
        <taxon>Terriglobia</taxon>
        <taxon>Terriglobales</taxon>
        <taxon>Acidobacteriaceae</taxon>
        <taxon>Granulicella</taxon>
    </lineage>
</organism>
<evidence type="ECO:0000313" key="3">
    <source>
        <dbReference type="Proteomes" id="UP000584867"/>
    </source>
</evidence>
<dbReference type="GO" id="GO:0008999">
    <property type="term" value="F:protein-N-terminal-alanine acetyltransferase activity"/>
    <property type="evidence" value="ECO:0007669"/>
    <property type="project" value="TreeGrafter"/>
</dbReference>
<dbReference type="GO" id="GO:1990189">
    <property type="term" value="F:protein N-terminal-serine acetyltransferase activity"/>
    <property type="evidence" value="ECO:0007669"/>
    <property type="project" value="TreeGrafter"/>
</dbReference>
<dbReference type="InterPro" id="IPR000182">
    <property type="entry name" value="GNAT_dom"/>
</dbReference>
<dbReference type="Gene3D" id="3.40.630.30">
    <property type="match status" value="1"/>
</dbReference>
<keyword evidence="2" id="KW-0808">Transferase</keyword>
<evidence type="ECO:0000259" key="1">
    <source>
        <dbReference type="PROSITE" id="PS51186"/>
    </source>
</evidence>
<dbReference type="PROSITE" id="PS51186">
    <property type="entry name" value="GNAT"/>
    <property type="match status" value="1"/>
</dbReference>
<dbReference type="SUPFAM" id="SSF55729">
    <property type="entry name" value="Acyl-CoA N-acyltransferases (Nat)"/>
    <property type="match status" value="1"/>
</dbReference>
<dbReference type="InterPro" id="IPR016181">
    <property type="entry name" value="Acyl_CoA_acyltransferase"/>
</dbReference>
<protein>
    <submittedName>
        <fullName evidence="2">RimJ/RimL family protein N-acetyltransferase</fullName>
    </submittedName>
</protein>
<name>A0A7W7ZPR7_9BACT</name>